<protein>
    <submittedName>
        <fullName evidence="8">Replication and repair protein RadC protein</fullName>
    </submittedName>
</protein>
<dbReference type="Gene3D" id="3.40.140.10">
    <property type="entry name" value="Cytidine Deaminase, domain 2"/>
    <property type="match status" value="1"/>
</dbReference>
<comment type="caution">
    <text evidence="8">The sequence shown here is derived from an EMBL/GenBank/DDBJ whole genome shotgun (WGS) entry which is preliminary data.</text>
</comment>
<dbReference type="PROSITE" id="PS50249">
    <property type="entry name" value="MPN"/>
    <property type="match status" value="1"/>
</dbReference>
<dbReference type="InterPro" id="IPR025657">
    <property type="entry name" value="RadC_JAB"/>
</dbReference>
<dbReference type="STRING" id="1619044.UY92_C0009G0065"/>
<keyword evidence="5" id="KW-0482">Metalloprotease</keyword>
<dbReference type="PATRIC" id="fig|1619044.3.peg.720"/>
<keyword evidence="2" id="KW-0479">Metal-binding</keyword>
<dbReference type="PANTHER" id="PTHR30471">
    <property type="entry name" value="DNA REPAIR PROTEIN RADC"/>
    <property type="match status" value="1"/>
</dbReference>
<comment type="similarity">
    <text evidence="6">Belongs to the UPF0758 family.</text>
</comment>
<keyword evidence="4" id="KW-0862">Zinc</keyword>
<dbReference type="PROSITE" id="PS01302">
    <property type="entry name" value="UPF0758"/>
    <property type="match status" value="1"/>
</dbReference>
<dbReference type="CDD" id="cd08071">
    <property type="entry name" value="MPN_DUF2466"/>
    <property type="match status" value="1"/>
</dbReference>
<reference evidence="8 9" key="1">
    <citation type="journal article" date="2015" name="Nature">
        <title>rRNA introns, odd ribosomes, and small enigmatic genomes across a large radiation of phyla.</title>
        <authorList>
            <person name="Brown C.T."/>
            <person name="Hug L.A."/>
            <person name="Thomas B.C."/>
            <person name="Sharon I."/>
            <person name="Castelle C.J."/>
            <person name="Singh A."/>
            <person name="Wilkins M.J."/>
            <person name="Williams K.H."/>
            <person name="Banfield J.F."/>
        </authorList>
    </citation>
    <scope>NUCLEOTIDE SEQUENCE [LARGE SCALE GENOMIC DNA]</scope>
</reference>
<dbReference type="PANTHER" id="PTHR30471:SF3">
    <property type="entry name" value="UPF0758 PROTEIN YEES-RELATED"/>
    <property type="match status" value="1"/>
</dbReference>
<dbReference type="SUPFAM" id="SSF102712">
    <property type="entry name" value="JAB1/MPN domain"/>
    <property type="match status" value="1"/>
</dbReference>
<dbReference type="GO" id="GO:0008237">
    <property type="term" value="F:metallopeptidase activity"/>
    <property type="evidence" value="ECO:0007669"/>
    <property type="project" value="UniProtKB-KW"/>
</dbReference>
<dbReference type="NCBIfam" id="NF000642">
    <property type="entry name" value="PRK00024.1"/>
    <property type="match status" value="1"/>
</dbReference>
<dbReference type="InterPro" id="IPR020891">
    <property type="entry name" value="UPF0758_CS"/>
</dbReference>
<evidence type="ECO:0000256" key="6">
    <source>
        <dbReference type="RuleBase" id="RU003797"/>
    </source>
</evidence>
<organism evidence="8 9">
    <name type="scientific">Candidatus Magasanikbacteria bacterium GW2011_GWA2_56_11</name>
    <dbReference type="NCBI Taxonomy" id="1619044"/>
    <lineage>
        <taxon>Bacteria</taxon>
        <taxon>Candidatus Magasanikiibacteriota</taxon>
    </lineage>
</organism>
<dbReference type="GO" id="GO:0046872">
    <property type="term" value="F:metal ion binding"/>
    <property type="evidence" value="ECO:0007669"/>
    <property type="project" value="UniProtKB-KW"/>
</dbReference>
<keyword evidence="1" id="KW-0645">Protease</keyword>
<evidence type="ECO:0000256" key="4">
    <source>
        <dbReference type="ARBA" id="ARBA00022833"/>
    </source>
</evidence>
<dbReference type="Pfam" id="PF04002">
    <property type="entry name" value="RadC"/>
    <property type="match status" value="1"/>
</dbReference>
<dbReference type="AlphaFoldDB" id="A0A0G1YGB0"/>
<evidence type="ECO:0000256" key="1">
    <source>
        <dbReference type="ARBA" id="ARBA00022670"/>
    </source>
</evidence>
<evidence type="ECO:0000259" key="7">
    <source>
        <dbReference type="PROSITE" id="PS50249"/>
    </source>
</evidence>
<proteinExistence type="inferred from homology"/>
<feature type="domain" description="MPN" evidence="7">
    <location>
        <begin position="122"/>
        <end position="248"/>
    </location>
</feature>
<dbReference type="GO" id="GO:0006508">
    <property type="term" value="P:proteolysis"/>
    <property type="evidence" value="ECO:0007669"/>
    <property type="project" value="UniProtKB-KW"/>
</dbReference>
<evidence type="ECO:0000256" key="3">
    <source>
        <dbReference type="ARBA" id="ARBA00022801"/>
    </source>
</evidence>
<evidence type="ECO:0000256" key="5">
    <source>
        <dbReference type="ARBA" id="ARBA00023049"/>
    </source>
</evidence>
<dbReference type="Pfam" id="PF20582">
    <property type="entry name" value="UPF0758_N"/>
    <property type="match status" value="1"/>
</dbReference>
<gene>
    <name evidence="8" type="ORF">UY92_C0009G0065</name>
</gene>
<name>A0A0G1YGB0_9BACT</name>
<sequence>MQAYALRDSAVVVLEQERPQPGRTYVLKIRDLPGDDKPREKLIKYGPENLSVHELLAVIINTGTVKEDVLNMASRVVKEYGERALSVQKNAASLARDLDIPLVKAAQIVAVGELGRRFYERKATGPALLRTAKDVYRYAAEMARLPKEHLRGIYLNSHHRVIHDEVISIGTINANLIHPREVFKPAIEYGAAAVILVHNHPSGVVKPSQADIDVTRQLVAVGNMVGIHLVDHIIVGAGKFSSIEVDYG</sequence>
<dbReference type="NCBIfam" id="TIGR00608">
    <property type="entry name" value="radc"/>
    <property type="match status" value="1"/>
</dbReference>
<dbReference type="InterPro" id="IPR001405">
    <property type="entry name" value="UPF0758"/>
</dbReference>
<evidence type="ECO:0000313" key="8">
    <source>
        <dbReference type="EMBL" id="KKW42261.1"/>
    </source>
</evidence>
<dbReference type="InterPro" id="IPR037518">
    <property type="entry name" value="MPN"/>
</dbReference>
<dbReference type="EMBL" id="LCRX01000009">
    <property type="protein sequence ID" value="KKW42261.1"/>
    <property type="molecule type" value="Genomic_DNA"/>
</dbReference>
<accession>A0A0G1YGB0</accession>
<evidence type="ECO:0000313" key="9">
    <source>
        <dbReference type="Proteomes" id="UP000033870"/>
    </source>
</evidence>
<dbReference type="Proteomes" id="UP000033870">
    <property type="component" value="Unassembled WGS sequence"/>
</dbReference>
<keyword evidence="3" id="KW-0378">Hydrolase</keyword>
<evidence type="ECO:0000256" key="2">
    <source>
        <dbReference type="ARBA" id="ARBA00022723"/>
    </source>
</evidence>
<dbReference type="InterPro" id="IPR046778">
    <property type="entry name" value="UPF0758_N"/>
</dbReference>